<name>A0A016RX27_9BILA</name>
<dbReference type="AlphaFoldDB" id="A0A016RX27"/>
<gene>
    <name evidence="1" type="primary">Acey_s0348.g3166</name>
    <name evidence="1" type="ORF">Y032_0348g3166</name>
</gene>
<dbReference type="Proteomes" id="UP000024635">
    <property type="component" value="Unassembled WGS sequence"/>
</dbReference>
<accession>A0A016RX27</accession>
<reference evidence="2" key="1">
    <citation type="journal article" date="2015" name="Nat. Genet.">
        <title>The genome and transcriptome of the zoonotic hookworm Ancylostoma ceylanicum identify infection-specific gene families.</title>
        <authorList>
            <person name="Schwarz E.M."/>
            <person name="Hu Y."/>
            <person name="Antoshechkin I."/>
            <person name="Miller M.M."/>
            <person name="Sternberg P.W."/>
            <person name="Aroian R.V."/>
        </authorList>
    </citation>
    <scope>NUCLEOTIDE SEQUENCE</scope>
    <source>
        <strain evidence="2">HY135</strain>
    </source>
</reference>
<sequence>MLIVDRISLRNSLPVVKPKKEALLLFKYALTLPQTTHVPSTSPWTSSRRCWSSLAFYRVQKRQGDVERETTLGEGE</sequence>
<proteinExistence type="predicted"/>
<protein>
    <submittedName>
        <fullName evidence="1">Uncharacterized protein</fullName>
    </submittedName>
</protein>
<organism evidence="1 2">
    <name type="scientific">Ancylostoma ceylanicum</name>
    <dbReference type="NCBI Taxonomy" id="53326"/>
    <lineage>
        <taxon>Eukaryota</taxon>
        <taxon>Metazoa</taxon>
        <taxon>Ecdysozoa</taxon>
        <taxon>Nematoda</taxon>
        <taxon>Chromadorea</taxon>
        <taxon>Rhabditida</taxon>
        <taxon>Rhabditina</taxon>
        <taxon>Rhabditomorpha</taxon>
        <taxon>Strongyloidea</taxon>
        <taxon>Ancylostomatidae</taxon>
        <taxon>Ancylostomatinae</taxon>
        <taxon>Ancylostoma</taxon>
    </lineage>
</organism>
<evidence type="ECO:0000313" key="1">
    <source>
        <dbReference type="EMBL" id="EYB82866.1"/>
    </source>
</evidence>
<dbReference type="EMBL" id="JARK01001684">
    <property type="protein sequence ID" value="EYB82866.1"/>
    <property type="molecule type" value="Genomic_DNA"/>
</dbReference>
<evidence type="ECO:0000313" key="2">
    <source>
        <dbReference type="Proteomes" id="UP000024635"/>
    </source>
</evidence>
<comment type="caution">
    <text evidence="1">The sequence shown here is derived from an EMBL/GenBank/DDBJ whole genome shotgun (WGS) entry which is preliminary data.</text>
</comment>
<keyword evidence="2" id="KW-1185">Reference proteome</keyword>